<dbReference type="PANTHER" id="PTHR31438">
    <property type="entry name" value="LYSINE N-ACYLTRANSFERASE C17G9.06C-RELATED"/>
    <property type="match status" value="1"/>
</dbReference>
<feature type="domain" description="N-acetyltransferase" evidence="2">
    <location>
        <begin position="8"/>
        <end position="175"/>
    </location>
</feature>
<dbReference type="AlphaFoldDB" id="A0A235F7K4"/>
<dbReference type="InterPro" id="IPR016181">
    <property type="entry name" value="Acyl_CoA_acyltransferase"/>
</dbReference>
<evidence type="ECO:0000259" key="2">
    <source>
        <dbReference type="PROSITE" id="PS51186"/>
    </source>
</evidence>
<dbReference type="GO" id="GO:0016410">
    <property type="term" value="F:N-acyltransferase activity"/>
    <property type="evidence" value="ECO:0007669"/>
    <property type="project" value="TreeGrafter"/>
</dbReference>
<dbReference type="EMBL" id="NOII01000011">
    <property type="protein sequence ID" value="OYD56675.1"/>
    <property type="molecule type" value="Genomic_DNA"/>
</dbReference>
<keyword evidence="1" id="KW-0046">Antibiotic resistance</keyword>
<keyword evidence="4" id="KW-1185">Reference proteome</keyword>
<dbReference type="InterPro" id="IPR000182">
    <property type="entry name" value="GNAT_dom"/>
</dbReference>
<gene>
    <name evidence="3" type="ORF">CGZ90_16835</name>
</gene>
<sequence>MLFQNGKLSVRILEKEDAHLLAKWLCDPGVLEFYEGRDNPFDLDRVEREFYNPDEDGVLCIVEFDGVPAGYIQFYHVTVEDRMRFGYEDPSEVIYGMDQFIGETELWNKGVGTILVQGMVKYLKDMRRADRVVMDPQTWNLRALRCYEKCGFKKVMLLPKNELHEGEYRDCWLVEYKC</sequence>
<dbReference type="GO" id="GO:0046677">
    <property type="term" value="P:response to antibiotic"/>
    <property type="evidence" value="ECO:0007669"/>
    <property type="project" value="UniProtKB-KW"/>
</dbReference>
<reference evidence="3 4" key="1">
    <citation type="submission" date="2017-07" db="EMBL/GenBank/DDBJ databases">
        <title>Fictibacillus sp. nov. GDSW-R2A3 Genome sequencing and assembly.</title>
        <authorList>
            <person name="Mayilraj S."/>
        </authorList>
    </citation>
    <scope>NUCLEOTIDE SEQUENCE [LARGE SCALE GENOMIC DNA]</scope>
    <source>
        <strain evidence="3 4">GDSW-R2A3</strain>
    </source>
</reference>
<dbReference type="Gene3D" id="3.40.630.30">
    <property type="match status" value="1"/>
</dbReference>
<comment type="caution">
    <text evidence="3">The sequence shown here is derived from an EMBL/GenBank/DDBJ whole genome shotgun (WGS) entry which is preliminary data.</text>
</comment>
<protein>
    <submittedName>
        <fullName evidence="3">GNAT family N-acetyltransferase</fullName>
    </submittedName>
</protein>
<dbReference type="SUPFAM" id="SSF55729">
    <property type="entry name" value="Acyl-CoA N-acyltransferases (Nat)"/>
    <property type="match status" value="1"/>
</dbReference>
<name>A0A235F7K4_9BACL</name>
<dbReference type="Pfam" id="PF13523">
    <property type="entry name" value="Acetyltransf_8"/>
    <property type="match status" value="1"/>
</dbReference>
<dbReference type="OrthoDB" id="9795206at2"/>
<evidence type="ECO:0000313" key="3">
    <source>
        <dbReference type="EMBL" id="OYD56675.1"/>
    </source>
</evidence>
<organism evidence="3 4">
    <name type="scientific">Fictibacillus aquaticus</name>
    <dbReference type="NCBI Taxonomy" id="2021314"/>
    <lineage>
        <taxon>Bacteria</taxon>
        <taxon>Bacillati</taxon>
        <taxon>Bacillota</taxon>
        <taxon>Bacilli</taxon>
        <taxon>Bacillales</taxon>
        <taxon>Fictibacillaceae</taxon>
        <taxon>Fictibacillus</taxon>
    </lineage>
</organism>
<evidence type="ECO:0000256" key="1">
    <source>
        <dbReference type="ARBA" id="ARBA00023251"/>
    </source>
</evidence>
<accession>A0A235F7K4</accession>
<dbReference type="PROSITE" id="PS51186">
    <property type="entry name" value="GNAT"/>
    <property type="match status" value="1"/>
</dbReference>
<evidence type="ECO:0000313" key="4">
    <source>
        <dbReference type="Proteomes" id="UP000215059"/>
    </source>
</evidence>
<dbReference type="PANTHER" id="PTHR31438:SF1">
    <property type="entry name" value="LYSINE N-ACYLTRANSFERASE C17G9.06C-RELATED"/>
    <property type="match status" value="1"/>
</dbReference>
<keyword evidence="3" id="KW-0808">Transferase</keyword>
<proteinExistence type="predicted"/>
<dbReference type="Proteomes" id="UP000215059">
    <property type="component" value="Unassembled WGS sequence"/>
</dbReference>
<dbReference type="RefSeq" id="WP_094253690.1">
    <property type="nucleotide sequence ID" value="NZ_JBHLXL010000002.1"/>
</dbReference>